<dbReference type="CDD" id="cd05286">
    <property type="entry name" value="QOR2"/>
    <property type="match status" value="1"/>
</dbReference>
<name>A0ABY4FKP7_9MICO</name>
<evidence type="ECO:0000313" key="4">
    <source>
        <dbReference type="EMBL" id="UOQ56833.1"/>
    </source>
</evidence>
<dbReference type="SUPFAM" id="SSF50129">
    <property type="entry name" value="GroES-like"/>
    <property type="match status" value="1"/>
</dbReference>
<gene>
    <name evidence="4" type="ORF">MUN78_14360</name>
</gene>
<dbReference type="Proteomes" id="UP000831786">
    <property type="component" value="Chromosome"/>
</dbReference>
<dbReference type="InterPro" id="IPR036291">
    <property type="entry name" value="NAD(P)-bd_dom_sf"/>
</dbReference>
<keyword evidence="2" id="KW-0560">Oxidoreductase</keyword>
<dbReference type="SUPFAM" id="SSF51735">
    <property type="entry name" value="NAD(P)-binding Rossmann-fold domains"/>
    <property type="match status" value="1"/>
</dbReference>
<dbReference type="Gene3D" id="3.90.180.10">
    <property type="entry name" value="Medium-chain alcohol dehydrogenases, catalytic domain"/>
    <property type="match status" value="1"/>
</dbReference>
<keyword evidence="5" id="KW-1185">Reference proteome</keyword>
<evidence type="ECO:0000256" key="2">
    <source>
        <dbReference type="ARBA" id="ARBA00023002"/>
    </source>
</evidence>
<dbReference type="Gene3D" id="3.40.50.720">
    <property type="entry name" value="NAD(P)-binding Rossmann-like Domain"/>
    <property type="match status" value="1"/>
</dbReference>
<organism evidence="4 5">
    <name type="scientific">Leucobacter allii</name>
    <dbReference type="NCBI Taxonomy" id="2932247"/>
    <lineage>
        <taxon>Bacteria</taxon>
        <taxon>Bacillati</taxon>
        <taxon>Actinomycetota</taxon>
        <taxon>Actinomycetes</taxon>
        <taxon>Micrococcales</taxon>
        <taxon>Microbacteriaceae</taxon>
        <taxon>Leucobacter</taxon>
    </lineage>
</organism>
<dbReference type="SMART" id="SM00829">
    <property type="entry name" value="PKS_ER"/>
    <property type="match status" value="1"/>
</dbReference>
<accession>A0ABY4FKP7</accession>
<dbReference type="Pfam" id="PF08240">
    <property type="entry name" value="ADH_N"/>
    <property type="match status" value="1"/>
</dbReference>
<proteinExistence type="predicted"/>
<dbReference type="PANTHER" id="PTHR48106">
    <property type="entry name" value="QUINONE OXIDOREDUCTASE PIG3-RELATED"/>
    <property type="match status" value="1"/>
</dbReference>
<dbReference type="Pfam" id="PF13602">
    <property type="entry name" value="ADH_zinc_N_2"/>
    <property type="match status" value="1"/>
</dbReference>
<dbReference type="EMBL" id="CP095045">
    <property type="protein sequence ID" value="UOQ56833.1"/>
    <property type="molecule type" value="Genomic_DNA"/>
</dbReference>
<evidence type="ECO:0000256" key="1">
    <source>
        <dbReference type="ARBA" id="ARBA00022857"/>
    </source>
</evidence>
<protein>
    <submittedName>
        <fullName evidence="4">Quinone oxidoreductase</fullName>
    </submittedName>
</protein>
<evidence type="ECO:0000313" key="5">
    <source>
        <dbReference type="Proteomes" id="UP000831786"/>
    </source>
</evidence>
<dbReference type="InterPro" id="IPR013154">
    <property type="entry name" value="ADH-like_N"/>
</dbReference>
<dbReference type="PANTHER" id="PTHR48106:SF13">
    <property type="entry name" value="QUINONE OXIDOREDUCTASE-RELATED"/>
    <property type="match status" value="1"/>
</dbReference>
<dbReference type="RefSeq" id="WP_244727314.1">
    <property type="nucleotide sequence ID" value="NZ_CP095045.1"/>
</dbReference>
<sequence length="331" mass="33921">MTTMRAIRIEHAGGPELLHPEEVAAPVAGPGELLVETAAVGVNFIETYQRSGLYEVAYPFTPGAEASGRVVALGDGAGASGAGFAVGDLVTTAEASATYAERFVVAAARAVRVPEPLASREDAAALAAALPLQGLTAHYLARSASRPEAGDTVLVHAGAGGVGLLLTQLLVARGVRVLTTASPAKRGLSEAAGAAAVLDYADFADRARELTDGAGVAVVYDGVGRTTFDASLRALRIRGELVLFGAASGPVPPLDLQRLNAGGSLSVTRPTLGHFLRTPEERAWRYGELFDALAAGTLELRVGARFPLDEAAAAHTALESRATTGKVVLVP</sequence>
<dbReference type="InterPro" id="IPR047618">
    <property type="entry name" value="QOR-like"/>
</dbReference>
<feature type="domain" description="Enoyl reductase (ER)" evidence="3">
    <location>
        <begin position="13"/>
        <end position="329"/>
    </location>
</feature>
<keyword evidence="1" id="KW-0521">NADP</keyword>
<dbReference type="InterPro" id="IPR011032">
    <property type="entry name" value="GroES-like_sf"/>
</dbReference>
<dbReference type="InterPro" id="IPR020843">
    <property type="entry name" value="ER"/>
</dbReference>
<evidence type="ECO:0000259" key="3">
    <source>
        <dbReference type="SMART" id="SM00829"/>
    </source>
</evidence>
<reference evidence="4 5" key="1">
    <citation type="submission" date="2022-04" db="EMBL/GenBank/DDBJ databases">
        <title>Leucobacter sp. isolated from rhizosphere of garlic.</title>
        <authorList>
            <person name="Won M."/>
            <person name="Lee C.-M."/>
            <person name="Woen H.-Y."/>
            <person name="Kwon S.-W."/>
        </authorList>
    </citation>
    <scope>NUCLEOTIDE SEQUENCE [LARGE SCALE GENOMIC DNA]</scope>
    <source>
        <strain evidence="4 5">H21R-40</strain>
    </source>
</reference>